<dbReference type="Gene3D" id="3.60.20.10">
    <property type="entry name" value="Glutamine Phosphoribosylpyrophosphate, subunit 1, domain 1"/>
    <property type="match status" value="1"/>
</dbReference>
<dbReference type="PROSITE" id="PS51475">
    <property type="entry name" value="PROTEASOME_ALPHA_2"/>
    <property type="match status" value="1"/>
</dbReference>
<gene>
    <name evidence="3" type="primary">prcA</name>
    <name evidence="3" type="ORF">NITLEN_40143</name>
</gene>
<dbReference type="Pfam" id="PF00227">
    <property type="entry name" value="Proteasome"/>
    <property type="match status" value="1"/>
</dbReference>
<evidence type="ECO:0000313" key="3">
    <source>
        <dbReference type="EMBL" id="SPP65670.1"/>
    </source>
</evidence>
<dbReference type="EC" id="3.4.25.1" evidence="3"/>
<dbReference type="CDD" id="cd01906">
    <property type="entry name" value="proteasome_protease_HslV"/>
    <property type="match status" value="1"/>
</dbReference>
<proteinExistence type="predicted"/>
<dbReference type="InterPro" id="IPR001353">
    <property type="entry name" value="Proteasome_sua/b"/>
</dbReference>
<dbReference type="GO" id="GO:0051603">
    <property type="term" value="P:proteolysis involved in protein catabolic process"/>
    <property type="evidence" value="ECO:0007669"/>
    <property type="project" value="InterPro"/>
</dbReference>
<dbReference type="InterPro" id="IPR050115">
    <property type="entry name" value="Proteasome_alpha"/>
</dbReference>
<dbReference type="EMBL" id="OUNR01000017">
    <property type="protein sequence ID" value="SPP65670.1"/>
    <property type="molecule type" value="Genomic_DNA"/>
</dbReference>
<sequence length="228" mass="24870">MPMPYYVSPEQMMQDKAEYAKKGIAKGRSSIAMEYADGVLFTADNPSASLHKISEVYDCIAFAGAGKYSEFENLRKAGIRHADLKGFMYSREDVTARSLANGYSQSLGTIFSQEMKPLEVEILVVQVGLNSHANEIYRISFDGSIIDEKTVAVIGGRSEAVLAAMKDKVAGPPPSLKAALGFCVSALEQTANQKLNPEGLEVAVLERARTGRKFRRLTPVEVQQLLTA</sequence>
<keyword evidence="3" id="KW-0378">Hydrolase</keyword>
<name>A0A330L6W8_9BACT</name>
<dbReference type="InParanoid" id="A0A330L6W8"/>
<dbReference type="PANTHER" id="PTHR11599">
    <property type="entry name" value="PROTEASOME SUBUNIT ALPHA/BETA"/>
    <property type="match status" value="1"/>
</dbReference>
<dbReference type="InterPro" id="IPR029055">
    <property type="entry name" value="Ntn_hydrolases_N"/>
</dbReference>
<dbReference type="Proteomes" id="UP000248168">
    <property type="component" value="Unassembled WGS sequence"/>
</dbReference>
<dbReference type="InterPro" id="IPR023332">
    <property type="entry name" value="Proteasome_alpha-type"/>
</dbReference>
<protein>
    <submittedName>
        <fullName evidence="3">Proteasome subunit alpha</fullName>
        <ecNumber evidence="3">3.4.25.1</ecNumber>
    </submittedName>
</protein>
<reference evidence="4" key="1">
    <citation type="submission" date="2018-04" db="EMBL/GenBank/DDBJ databases">
        <authorList>
            <person name="Lucker S."/>
            <person name="Sakoula D."/>
        </authorList>
    </citation>
    <scope>NUCLEOTIDE SEQUENCE [LARGE SCALE GENOMIC DNA]</scope>
</reference>
<dbReference type="RefSeq" id="WP_121989922.1">
    <property type="nucleotide sequence ID" value="NZ_OUNR01000017.1"/>
</dbReference>
<dbReference type="GO" id="GO:0019773">
    <property type="term" value="C:proteasome core complex, alpha-subunit complex"/>
    <property type="evidence" value="ECO:0007669"/>
    <property type="project" value="InterPro"/>
</dbReference>
<organism evidence="3 4">
    <name type="scientific">Nitrospira lenta</name>
    <dbReference type="NCBI Taxonomy" id="1436998"/>
    <lineage>
        <taxon>Bacteria</taxon>
        <taxon>Pseudomonadati</taxon>
        <taxon>Nitrospirota</taxon>
        <taxon>Nitrospiria</taxon>
        <taxon>Nitrospirales</taxon>
        <taxon>Nitrospiraceae</taxon>
        <taxon>Nitrospira</taxon>
    </lineage>
</organism>
<dbReference type="InterPro" id="IPR022296">
    <property type="entry name" value="Proteasome_asu_bac"/>
</dbReference>
<evidence type="ECO:0000256" key="1">
    <source>
        <dbReference type="ARBA" id="ARBA00022490"/>
    </source>
</evidence>
<keyword evidence="1" id="KW-0963">Cytoplasm</keyword>
<accession>A0A330L6W8</accession>
<dbReference type="GO" id="GO:0004298">
    <property type="term" value="F:threonine-type endopeptidase activity"/>
    <property type="evidence" value="ECO:0007669"/>
    <property type="project" value="InterPro"/>
</dbReference>
<keyword evidence="4" id="KW-1185">Reference proteome</keyword>
<dbReference type="OrthoDB" id="9775643at2"/>
<dbReference type="NCBIfam" id="TIGR03691">
    <property type="entry name" value="20S_bact_alpha"/>
    <property type="match status" value="1"/>
</dbReference>
<evidence type="ECO:0000256" key="2">
    <source>
        <dbReference type="ARBA" id="ARBA00022942"/>
    </source>
</evidence>
<keyword evidence="2 3" id="KW-0647">Proteasome</keyword>
<evidence type="ECO:0000313" key="4">
    <source>
        <dbReference type="Proteomes" id="UP000248168"/>
    </source>
</evidence>
<dbReference type="AlphaFoldDB" id="A0A330L6W8"/>
<dbReference type="SUPFAM" id="SSF56235">
    <property type="entry name" value="N-terminal nucleophile aminohydrolases (Ntn hydrolases)"/>
    <property type="match status" value="1"/>
</dbReference>